<dbReference type="PROSITE" id="PS00059">
    <property type="entry name" value="ADH_ZINC"/>
    <property type="match status" value="1"/>
</dbReference>
<dbReference type="InterPro" id="IPR011032">
    <property type="entry name" value="GroES-like_sf"/>
</dbReference>
<dbReference type="EMBL" id="SIDB01000011">
    <property type="protein sequence ID" value="KAI3426282.1"/>
    <property type="molecule type" value="Genomic_DNA"/>
</dbReference>
<evidence type="ECO:0000256" key="3">
    <source>
        <dbReference type="ARBA" id="ARBA00022723"/>
    </source>
</evidence>
<dbReference type="CDD" id="cd05285">
    <property type="entry name" value="sorbitol_DH"/>
    <property type="match status" value="1"/>
</dbReference>
<dbReference type="InterPro" id="IPR013154">
    <property type="entry name" value="ADH-like_N"/>
</dbReference>
<dbReference type="Pfam" id="PF08240">
    <property type="entry name" value="ADH_N"/>
    <property type="match status" value="1"/>
</dbReference>
<keyword evidence="5" id="KW-0560">Oxidoreductase</keyword>
<evidence type="ECO:0000256" key="1">
    <source>
        <dbReference type="ARBA" id="ARBA00001947"/>
    </source>
</evidence>
<dbReference type="OrthoDB" id="256333at2759"/>
<feature type="domain" description="Enoyl reductase (ER)" evidence="8">
    <location>
        <begin position="12"/>
        <end position="351"/>
    </location>
</feature>
<name>A0A9D4TII2_CHLVU</name>
<reference evidence="9" key="2">
    <citation type="submission" date="2020-11" db="EMBL/GenBank/DDBJ databases">
        <authorList>
            <person name="Cecchin M."/>
            <person name="Marcolungo L."/>
            <person name="Rossato M."/>
            <person name="Girolomoni L."/>
            <person name="Cosentino E."/>
            <person name="Cuine S."/>
            <person name="Li-Beisson Y."/>
            <person name="Delledonne M."/>
            <person name="Ballottari M."/>
        </authorList>
    </citation>
    <scope>NUCLEOTIDE SEQUENCE</scope>
    <source>
        <strain evidence="9">211/11P</strain>
        <tissue evidence="9">Whole cell</tissue>
    </source>
</reference>
<evidence type="ECO:0000259" key="8">
    <source>
        <dbReference type="SMART" id="SM00829"/>
    </source>
</evidence>
<dbReference type="PANTHER" id="PTHR43161:SF9">
    <property type="entry name" value="SORBITOL DEHYDROGENASE"/>
    <property type="match status" value="1"/>
</dbReference>
<dbReference type="SUPFAM" id="SSF51735">
    <property type="entry name" value="NAD(P)-binding Rossmann-fold domains"/>
    <property type="match status" value="1"/>
</dbReference>
<dbReference type="InterPro" id="IPR045306">
    <property type="entry name" value="SDH-like"/>
</dbReference>
<dbReference type="SMART" id="SM00829">
    <property type="entry name" value="PKS_ER"/>
    <property type="match status" value="1"/>
</dbReference>
<evidence type="ECO:0000256" key="2">
    <source>
        <dbReference type="ARBA" id="ARBA00008072"/>
    </source>
</evidence>
<comment type="cofactor">
    <cofactor evidence="1 7">
        <name>Zn(2+)</name>
        <dbReference type="ChEBI" id="CHEBI:29105"/>
    </cofactor>
</comment>
<dbReference type="SUPFAM" id="SSF50129">
    <property type="entry name" value="GroES-like"/>
    <property type="match status" value="1"/>
</dbReference>
<keyword evidence="6" id="KW-0520">NAD</keyword>
<keyword evidence="4 7" id="KW-0862">Zinc</keyword>
<organism evidence="9 10">
    <name type="scientific">Chlorella vulgaris</name>
    <name type="common">Green alga</name>
    <dbReference type="NCBI Taxonomy" id="3077"/>
    <lineage>
        <taxon>Eukaryota</taxon>
        <taxon>Viridiplantae</taxon>
        <taxon>Chlorophyta</taxon>
        <taxon>core chlorophytes</taxon>
        <taxon>Trebouxiophyceae</taxon>
        <taxon>Chlorellales</taxon>
        <taxon>Chlorellaceae</taxon>
        <taxon>Chlorella clade</taxon>
        <taxon>Chlorella</taxon>
    </lineage>
</organism>
<dbReference type="AlphaFoldDB" id="A0A9D4TII2"/>
<reference evidence="9" key="1">
    <citation type="journal article" date="2019" name="Plant J.">
        <title>Chlorella vulgaris genome assembly and annotation reveals the molecular basis for metabolic acclimation to high light conditions.</title>
        <authorList>
            <person name="Cecchin M."/>
            <person name="Marcolungo L."/>
            <person name="Rossato M."/>
            <person name="Girolomoni L."/>
            <person name="Cosentino E."/>
            <person name="Cuine S."/>
            <person name="Li-Beisson Y."/>
            <person name="Delledonne M."/>
            <person name="Ballottari M."/>
        </authorList>
    </citation>
    <scope>NUCLEOTIDE SEQUENCE</scope>
    <source>
        <strain evidence="9">211/11P</strain>
    </source>
</reference>
<dbReference type="Gene3D" id="3.40.50.720">
    <property type="entry name" value="NAD(P)-binding Rossmann-like Domain"/>
    <property type="match status" value="1"/>
</dbReference>
<dbReference type="Proteomes" id="UP001055712">
    <property type="component" value="Unassembled WGS sequence"/>
</dbReference>
<evidence type="ECO:0000313" key="10">
    <source>
        <dbReference type="Proteomes" id="UP001055712"/>
    </source>
</evidence>
<gene>
    <name evidence="9" type="ORF">D9Q98_008655</name>
</gene>
<dbReference type="Gene3D" id="3.90.180.10">
    <property type="entry name" value="Medium-chain alcohol dehydrogenases, catalytic domain"/>
    <property type="match status" value="1"/>
</dbReference>
<dbReference type="InterPro" id="IPR020843">
    <property type="entry name" value="ER"/>
</dbReference>
<comment type="caution">
    <text evidence="9">The sequence shown here is derived from an EMBL/GenBank/DDBJ whole genome shotgun (WGS) entry which is preliminary data.</text>
</comment>
<evidence type="ECO:0000256" key="7">
    <source>
        <dbReference type="RuleBase" id="RU361277"/>
    </source>
</evidence>
<evidence type="ECO:0000256" key="6">
    <source>
        <dbReference type="ARBA" id="ARBA00023027"/>
    </source>
</evidence>
<proteinExistence type="inferred from homology"/>
<dbReference type="Pfam" id="PF00107">
    <property type="entry name" value="ADH_zinc_N"/>
    <property type="match status" value="1"/>
</dbReference>
<dbReference type="InterPro" id="IPR002328">
    <property type="entry name" value="ADH_Zn_CS"/>
</dbReference>
<dbReference type="InterPro" id="IPR036291">
    <property type="entry name" value="NAD(P)-bd_dom_sf"/>
</dbReference>
<dbReference type="FunFam" id="3.40.50.720:FF:000068">
    <property type="entry name" value="Sorbitol dehydrogenase"/>
    <property type="match status" value="1"/>
</dbReference>
<sequence length="355" mass="37332">MTAENIAAVLHGIDDLRVEPFPLSEAPGKGCVRVAIKAVGICGSDVHMLKKGRIAHFVVEKPMVTGHESAGEVVAVGEGVTSLQVGDRVALEPGIPCCSSRHMREGRYNLDPSIEFFATPPVHGSLATFVDHPAEWCYPLPSGLSFEEGALCEPLSVGVHACRRGGVCPGKRVAIMGAGPIGLVALLSARAFGADAIAITDLKASNLSLATRLGADAAVLIESQQQAPQDVADALLAANAGIGFDIVIDCAGFQQSMQVALRSCVSGGKVVLVGMGQETMALNLIEACIREVDILGCFRYCNTYPLCLSLLSSGRVDLKPLITHRFGFSEEEVLQGFDTAFRADATGAIKVMFNL</sequence>
<comment type="similarity">
    <text evidence="2 7">Belongs to the zinc-containing alcohol dehydrogenase family.</text>
</comment>
<protein>
    <recommendedName>
        <fullName evidence="8">Enoyl reductase (ER) domain-containing protein</fullName>
    </recommendedName>
</protein>
<dbReference type="InterPro" id="IPR013149">
    <property type="entry name" value="ADH-like_C"/>
</dbReference>
<dbReference type="PANTHER" id="PTHR43161">
    <property type="entry name" value="SORBITOL DEHYDROGENASE"/>
    <property type="match status" value="1"/>
</dbReference>
<evidence type="ECO:0000313" key="9">
    <source>
        <dbReference type="EMBL" id="KAI3426282.1"/>
    </source>
</evidence>
<dbReference type="GO" id="GO:0016616">
    <property type="term" value="F:oxidoreductase activity, acting on the CH-OH group of donors, NAD or NADP as acceptor"/>
    <property type="evidence" value="ECO:0007669"/>
    <property type="project" value="InterPro"/>
</dbReference>
<evidence type="ECO:0000256" key="4">
    <source>
        <dbReference type="ARBA" id="ARBA00022833"/>
    </source>
</evidence>
<accession>A0A9D4TII2</accession>
<evidence type="ECO:0000256" key="5">
    <source>
        <dbReference type="ARBA" id="ARBA00023002"/>
    </source>
</evidence>
<dbReference type="GO" id="GO:0008270">
    <property type="term" value="F:zinc ion binding"/>
    <property type="evidence" value="ECO:0007669"/>
    <property type="project" value="InterPro"/>
</dbReference>
<keyword evidence="10" id="KW-1185">Reference proteome</keyword>
<keyword evidence="3 7" id="KW-0479">Metal-binding</keyword>